<feature type="region of interest" description="Disordered" evidence="1">
    <location>
        <begin position="496"/>
        <end position="531"/>
    </location>
</feature>
<feature type="compositionally biased region" description="Polar residues" evidence="1">
    <location>
        <begin position="497"/>
        <end position="515"/>
    </location>
</feature>
<dbReference type="Gene3D" id="3.30.460.10">
    <property type="entry name" value="Beta Polymerase, domain 2"/>
    <property type="match status" value="1"/>
</dbReference>
<dbReference type="SUPFAM" id="SSF81301">
    <property type="entry name" value="Nucleotidyltransferase"/>
    <property type="match status" value="1"/>
</dbReference>
<evidence type="ECO:0000256" key="1">
    <source>
        <dbReference type="SAM" id="MobiDB-lite"/>
    </source>
</evidence>
<keyword evidence="3" id="KW-1185">Reference proteome</keyword>
<dbReference type="InterPro" id="IPR043519">
    <property type="entry name" value="NT_sf"/>
</dbReference>
<dbReference type="EMBL" id="JPKZ01000021">
    <property type="protein sequence ID" value="KHN89154.1"/>
    <property type="molecule type" value="Genomic_DNA"/>
</dbReference>
<feature type="region of interest" description="Disordered" evidence="1">
    <location>
        <begin position="437"/>
        <end position="477"/>
    </location>
</feature>
<feature type="compositionally biased region" description="Basic and acidic residues" evidence="1">
    <location>
        <begin position="457"/>
        <end position="477"/>
    </location>
</feature>
<organism evidence="2 3">
    <name type="scientific">Toxocara canis</name>
    <name type="common">Canine roundworm</name>
    <dbReference type="NCBI Taxonomy" id="6265"/>
    <lineage>
        <taxon>Eukaryota</taxon>
        <taxon>Metazoa</taxon>
        <taxon>Ecdysozoa</taxon>
        <taxon>Nematoda</taxon>
        <taxon>Chromadorea</taxon>
        <taxon>Rhabditida</taxon>
        <taxon>Spirurina</taxon>
        <taxon>Ascaridomorpha</taxon>
        <taxon>Ascaridoidea</taxon>
        <taxon>Toxocaridae</taxon>
        <taxon>Toxocara</taxon>
    </lineage>
</organism>
<name>A0A0B2W656_TOXCA</name>
<comment type="caution">
    <text evidence="2">The sequence shown here is derived from an EMBL/GenBank/DDBJ whole genome shotgun (WGS) entry which is preliminary data.</text>
</comment>
<feature type="compositionally biased region" description="Low complexity" evidence="1">
    <location>
        <begin position="516"/>
        <end position="528"/>
    </location>
</feature>
<protein>
    <submittedName>
        <fullName evidence="2">Uncharacterized protein</fullName>
    </submittedName>
</protein>
<dbReference type="Proteomes" id="UP000031036">
    <property type="component" value="Unassembled WGS sequence"/>
</dbReference>
<dbReference type="OMA" id="ANLTPPW"/>
<evidence type="ECO:0000313" key="3">
    <source>
        <dbReference type="Proteomes" id="UP000031036"/>
    </source>
</evidence>
<proteinExistence type="predicted"/>
<dbReference type="AlphaFoldDB" id="A0A0B2W656"/>
<sequence length="624" mass="69417">MTTQLNQQPAYISYLISLLPPAGMHGALQSPRFHTETLKSSPNTGMASLLQLYASGYILGLLLLVSCKADPVVILVADRPPRFRHRPFRSLNSLGGTQDSCSDAVEVSDPSGVRFPQRYDHLARPWTRSDIKAKLYKSNILYYNWLWMKSLRVRGLAAITVDDVISKLESSGCMFLAWGGAVRDAILGKNPVDIDGEVTCTAQKVKEICVRTFGGPNCGSSPYDALTRTVIGNPSSPLKKNELRADPMDITQWNSTFSLPPEMWEYTANSIGLYDDQKGNVYLFDLTGKGVKDVCARWIDITVDKDDWDSWAAGDLGKLLRYYKLRLHGFRAANTNVKEFIVGRVKQFFTVRKMQQFYCKHMVDGTFVWRERDTREVKSDSEHFTSTCIVTPFDANTILDIKTIDGIMKADFGEFYDDEIHRAISSMEMRILAAEQPDDVRKQSEKANVQTTVEAEGAGKKNEHEGAGVKAKDEDRDTRGVLVEEARIVNAVHENGTLGTSSHHPISTASTNGTFRTSSRHPTSPTSTEDSSFTVIASGRFALSPTQSSEVSLERDHEIPFQILTGDRKDNMSSKGEATERTAVKVRILDVSKQQVVEETANQTCSLSAAVAHILLLMMIMMVI</sequence>
<accession>A0A0B2W656</accession>
<dbReference type="OrthoDB" id="5871804at2759"/>
<gene>
    <name evidence="2" type="ORF">Tcan_17796</name>
</gene>
<reference evidence="2 3" key="1">
    <citation type="submission" date="2014-11" db="EMBL/GenBank/DDBJ databases">
        <title>Genetic blueprint of the zoonotic pathogen Toxocara canis.</title>
        <authorList>
            <person name="Zhu X.-Q."/>
            <person name="Korhonen P.K."/>
            <person name="Cai H."/>
            <person name="Young N.D."/>
            <person name="Nejsum P."/>
            <person name="von Samson-Himmelstjerna G."/>
            <person name="Boag P.R."/>
            <person name="Tan P."/>
            <person name="Li Q."/>
            <person name="Min J."/>
            <person name="Yang Y."/>
            <person name="Wang X."/>
            <person name="Fang X."/>
            <person name="Hall R.S."/>
            <person name="Hofmann A."/>
            <person name="Sternberg P.W."/>
            <person name="Jex A.R."/>
            <person name="Gasser R.B."/>
        </authorList>
    </citation>
    <scope>NUCLEOTIDE SEQUENCE [LARGE SCALE GENOMIC DNA]</scope>
    <source>
        <strain evidence="2">PN_DK_2014</strain>
    </source>
</reference>
<evidence type="ECO:0000313" key="2">
    <source>
        <dbReference type="EMBL" id="KHN89154.1"/>
    </source>
</evidence>